<gene>
    <name evidence="1" type="ORF">DNTS_011841</name>
</gene>
<dbReference type="AlphaFoldDB" id="A0A553MWE2"/>
<protein>
    <submittedName>
        <fullName evidence="1">Uncharacterized protein</fullName>
    </submittedName>
</protein>
<dbReference type="Proteomes" id="UP000316079">
    <property type="component" value="Unassembled WGS sequence"/>
</dbReference>
<keyword evidence="2" id="KW-1185">Reference proteome</keyword>
<proteinExistence type="predicted"/>
<evidence type="ECO:0000313" key="1">
    <source>
        <dbReference type="EMBL" id="TRY57504.1"/>
    </source>
</evidence>
<accession>A0A553MWE2</accession>
<comment type="caution">
    <text evidence="1">The sequence shown here is derived from an EMBL/GenBank/DDBJ whole genome shotgun (WGS) entry which is preliminary data.</text>
</comment>
<evidence type="ECO:0000313" key="2">
    <source>
        <dbReference type="Proteomes" id="UP000316079"/>
    </source>
</evidence>
<sequence>MLLRQLEIYNREPGKSHPVPSLIGLGAVWSPQTLKSSTVNIPELEISSMSKTDIQVATLLLIFALGMEVHSLMCRVVRSFDEEMDHKNACFCKELFLLLNSENQKRPFETMVSTFKRERQLAIVH</sequence>
<reference evidence="1 2" key="1">
    <citation type="journal article" date="2019" name="Sci. Data">
        <title>Hybrid genome assembly and annotation of Danionella translucida.</title>
        <authorList>
            <person name="Kadobianskyi M."/>
            <person name="Schulze L."/>
            <person name="Schuelke M."/>
            <person name="Judkewitz B."/>
        </authorList>
    </citation>
    <scope>NUCLEOTIDE SEQUENCE [LARGE SCALE GENOMIC DNA]</scope>
    <source>
        <strain evidence="1 2">Bolton</strain>
    </source>
</reference>
<dbReference type="OrthoDB" id="96314at2759"/>
<organism evidence="1 2">
    <name type="scientific">Danionella cerebrum</name>
    <dbReference type="NCBI Taxonomy" id="2873325"/>
    <lineage>
        <taxon>Eukaryota</taxon>
        <taxon>Metazoa</taxon>
        <taxon>Chordata</taxon>
        <taxon>Craniata</taxon>
        <taxon>Vertebrata</taxon>
        <taxon>Euteleostomi</taxon>
        <taxon>Actinopterygii</taxon>
        <taxon>Neopterygii</taxon>
        <taxon>Teleostei</taxon>
        <taxon>Ostariophysi</taxon>
        <taxon>Cypriniformes</taxon>
        <taxon>Danionidae</taxon>
        <taxon>Danioninae</taxon>
        <taxon>Danionella</taxon>
    </lineage>
</organism>
<name>A0A553MWE2_9TELE</name>
<dbReference type="EMBL" id="SRMA01027234">
    <property type="protein sequence ID" value="TRY57504.1"/>
    <property type="molecule type" value="Genomic_DNA"/>
</dbReference>